<dbReference type="AlphaFoldDB" id="A0A429X850"/>
<dbReference type="OrthoDB" id="9803238at2"/>
<evidence type="ECO:0000256" key="1">
    <source>
        <dbReference type="ARBA" id="ARBA00006601"/>
    </source>
</evidence>
<dbReference type="InterPro" id="IPR014026">
    <property type="entry name" value="UDP-Glc/GDP-Man_DH_dimer"/>
</dbReference>
<dbReference type="Pfam" id="PF03721">
    <property type="entry name" value="UDPG_MGDP_dh_N"/>
    <property type="match status" value="1"/>
</dbReference>
<dbReference type="InterPro" id="IPR036291">
    <property type="entry name" value="NAD(P)-bd_dom_sf"/>
</dbReference>
<dbReference type="PIRSF" id="PIRSF000124">
    <property type="entry name" value="UDPglc_GDPman_dh"/>
    <property type="match status" value="1"/>
</dbReference>
<accession>A0A429X850</accession>
<sequence length="430" mass="47695">MNKKLCVIGLGYIGLPTSAIFANSGWEVTGVDINPTAVEKLNNGEIHIEEVGLGELVKTVVDKGNLKASMAPVNADCYIITVPTPHNIDNTVNLNHVIDAVKSITPYLRKGNVVIVESTIPPKTMDEVVSPLFEKVGWSVGEDIYLAHCPERVLPGRILIELVENTRIVGGVNQVSTKKAVEVYKSIVTGEILTTSAISAEMSKLMENTYRDVNIALANELVKISKKLDVDALEVIELANYHPRVNIHQPGPGVGGHCLAVDPYFIIEKAPEESKLIKMAREINNSMPLFVKDLIKEFLPDTNSKITILGLTYKGNIDDVRESPALEIVNLLENEGYRLGIYDPHIKQEQINYYLSTFEEAVKGTSCVLVLTDHNEFRSLEKELVNYNMKDVLVLDTKNCVAVYNDNIRYINFGNLSELKKKEVTPLILN</sequence>
<dbReference type="Pfam" id="PF03720">
    <property type="entry name" value="UDPG_MGDP_dh_C"/>
    <property type="match status" value="1"/>
</dbReference>
<protein>
    <submittedName>
        <fullName evidence="6">Nucleotide sugar dehydrogenase</fullName>
    </submittedName>
</protein>
<dbReference type="PIRSF" id="PIRSF500136">
    <property type="entry name" value="UDP_ManNAc_DH"/>
    <property type="match status" value="1"/>
</dbReference>
<dbReference type="InterPro" id="IPR036220">
    <property type="entry name" value="UDP-Glc/GDP-Man_DH_C_sf"/>
</dbReference>
<evidence type="ECO:0000256" key="2">
    <source>
        <dbReference type="ARBA" id="ARBA00023002"/>
    </source>
</evidence>
<dbReference type="GO" id="GO:0051287">
    <property type="term" value="F:NAD binding"/>
    <property type="evidence" value="ECO:0007669"/>
    <property type="project" value="InterPro"/>
</dbReference>
<dbReference type="SMART" id="SM00984">
    <property type="entry name" value="UDPG_MGDP_dh_C"/>
    <property type="match status" value="1"/>
</dbReference>
<proteinExistence type="inferred from homology"/>
<dbReference type="NCBIfam" id="TIGR03026">
    <property type="entry name" value="NDP-sugDHase"/>
    <property type="match status" value="1"/>
</dbReference>
<comment type="caution">
    <text evidence="6">The sequence shown here is derived from an EMBL/GenBank/DDBJ whole genome shotgun (WGS) entry which is preliminary data.</text>
</comment>
<dbReference type="SUPFAM" id="SSF48179">
    <property type="entry name" value="6-phosphogluconate dehydrogenase C-terminal domain-like"/>
    <property type="match status" value="1"/>
</dbReference>
<gene>
    <name evidence="6" type="ORF">D5F11_011770</name>
</gene>
<comment type="similarity">
    <text evidence="1 4">Belongs to the UDP-glucose/GDP-mannose dehydrogenase family.</text>
</comment>
<dbReference type="InterPro" id="IPR028359">
    <property type="entry name" value="UDP_ManNAc/GlcNAc_DH"/>
</dbReference>
<evidence type="ECO:0000313" key="6">
    <source>
        <dbReference type="EMBL" id="RST59500.1"/>
    </source>
</evidence>
<dbReference type="Proteomes" id="UP000287296">
    <property type="component" value="Unassembled WGS sequence"/>
</dbReference>
<dbReference type="SUPFAM" id="SSF52413">
    <property type="entry name" value="UDP-glucose/GDP-mannose dehydrogenase C-terminal domain"/>
    <property type="match status" value="1"/>
</dbReference>
<dbReference type="PANTHER" id="PTHR43491:SF2">
    <property type="entry name" value="UDP-N-ACETYL-D-MANNOSAMINE DEHYDROGENASE"/>
    <property type="match status" value="1"/>
</dbReference>
<reference evidence="6 7" key="1">
    <citation type="submission" date="2018-12" db="EMBL/GenBank/DDBJ databases">
        <authorList>
            <person name="Sun L."/>
            <person name="Chen Z."/>
        </authorList>
    </citation>
    <scope>NUCLEOTIDE SEQUENCE [LARGE SCALE GENOMIC DNA]</scope>
    <source>
        <strain evidence="6 7">LMG 29736</strain>
    </source>
</reference>
<keyword evidence="2" id="KW-0560">Oxidoreductase</keyword>
<dbReference type="GO" id="GO:0016628">
    <property type="term" value="F:oxidoreductase activity, acting on the CH-CH group of donors, NAD or NADP as acceptor"/>
    <property type="evidence" value="ECO:0007669"/>
    <property type="project" value="InterPro"/>
</dbReference>
<dbReference type="GO" id="GO:0000271">
    <property type="term" value="P:polysaccharide biosynthetic process"/>
    <property type="evidence" value="ECO:0007669"/>
    <property type="project" value="InterPro"/>
</dbReference>
<dbReference type="SUPFAM" id="SSF51735">
    <property type="entry name" value="NAD(P)-binding Rossmann-fold domains"/>
    <property type="match status" value="1"/>
</dbReference>
<dbReference type="Pfam" id="PF00984">
    <property type="entry name" value="UDPG_MGDP_dh"/>
    <property type="match status" value="1"/>
</dbReference>
<evidence type="ECO:0000256" key="3">
    <source>
        <dbReference type="ARBA" id="ARBA00023027"/>
    </source>
</evidence>
<dbReference type="RefSeq" id="WP_120115549.1">
    <property type="nucleotide sequence ID" value="NZ_QYTW02000010.1"/>
</dbReference>
<dbReference type="InterPro" id="IPR017476">
    <property type="entry name" value="UDP-Glc/GDP-Man"/>
</dbReference>
<dbReference type="GO" id="GO:0016616">
    <property type="term" value="F:oxidoreductase activity, acting on the CH-OH group of donors, NAD or NADP as acceptor"/>
    <property type="evidence" value="ECO:0007669"/>
    <property type="project" value="InterPro"/>
</dbReference>
<keyword evidence="3" id="KW-0520">NAD</keyword>
<feature type="domain" description="UDP-glucose/GDP-mannose dehydrogenase C-terminal" evidence="5">
    <location>
        <begin position="307"/>
        <end position="403"/>
    </location>
</feature>
<dbReference type="EMBL" id="QYTW02000010">
    <property type="protein sequence ID" value="RST59500.1"/>
    <property type="molecule type" value="Genomic_DNA"/>
</dbReference>
<evidence type="ECO:0000313" key="7">
    <source>
        <dbReference type="Proteomes" id="UP000287296"/>
    </source>
</evidence>
<dbReference type="InterPro" id="IPR014027">
    <property type="entry name" value="UDP-Glc/GDP-Man_DH_C"/>
</dbReference>
<evidence type="ECO:0000259" key="5">
    <source>
        <dbReference type="SMART" id="SM00984"/>
    </source>
</evidence>
<dbReference type="InterPro" id="IPR001732">
    <property type="entry name" value="UDP-Glc/GDP-Man_DH_N"/>
</dbReference>
<dbReference type="PANTHER" id="PTHR43491">
    <property type="entry name" value="UDP-N-ACETYL-D-MANNOSAMINE DEHYDROGENASE"/>
    <property type="match status" value="1"/>
</dbReference>
<dbReference type="InterPro" id="IPR008927">
    <property type="entry name" value="6-PGluconate_DH-like_C_sf"/>
</dbReference>
<name>A0A429X850_SIMTE</name>
<evidence type="ECO:0000256" key="4">
    <source>
        <dbReference type="PIRNR" id="PIRNR000124"/>
    </source>
</evidence>
<organism evidence="6 7">
    <name type="scientific">Siminovitchia terrae</name>
    <name type="common">Bacillus terrae</name>
    <dbReference type="NCBI Taxonomy" id="1914933"/>
    <lineage>
        <taxon>Bacteria</taxon>
        <taxon>Bacillati</taxon>
        <taxon>Bacillota</taxon>
        <taxon>Bacilli</taxon>
        <taxon>Bacillales</taxon>
        <taxon>Bacillaceae</taxon>
        <taxon>Siminovitchia</taxon>
    </lineage>
</organism>
<dbReference type="Gene3D" id="3.40.50.720">
    <property type="entry name" value="NAD(P)-binding Rossmann-like Domain"/>
    <property type="match status" value="2"/>
</dbReference>